<feature type="domain" description="Gingipain" evidence="2">
    <location>
        <begin position="385"/>
        <end position="751"/>
    </location>
</feature>
<evidence type="ECO:0000259" key="2">
    <source>
        <dbReference type="Pfam" id="PF01364"/>
    </source>
</evidence>
<dbReference type="Gene3D" id="3.40.50.1460">
    <property type="match status" value="1"/>
</dbReference>
<dbReference type="Pfam" id="PF01364">
    <property type="entry name" value="Peptidase_C25"/>
    <property type="match status" value="1"/>
</dbReference>
<protein>
    <submittedName>
        <fullName evidence="3">Type IX secretion system sortase PorU</fullName>
    </submittedName>
</protein>
<keyword evidence="1" id="KW-0732">Signal</keyword>
<evidence type="ECO:0000313" key="3">
    <source>
        <dbReference type="EMBL" id="MFD3394177.1"/>
    </source>
</evidence>
<dbReference type="InterPro" id="IPR001769">
    <property type="entry name" value="Gingipain"/>
</dbReference>
<dbReference type="InterPro" id="IPR029031">
    <property type="entry name" value="Gingipain_N_sf"/>
</dbReference>
<dbReference type="Gene3D" id="3.40.50.10390">
    <property type="entry name" value="Gingipain r, domain 1"/>
    <property type="match status" value="1"/>
</dbReference>
<sequence>MYNRKNLWRKFKFIGILLVGLPLATFSQSPFKDGTWHRIAIANSGFYRIDQAWLRKQNITGDTRNIGLYTSAPGMLLQDPAKALTNNLYPVPASLEESGQLIFWGESPNELQFDAKSASWNQTTHAYTDSSYYYLRIDDPKPLRINLFRPSKGNGSPLNFGTTLSRYEPEKYNLIQSGRIWLGDALYGSGNLALQYALKDVKDGSPGELKARFYAGATSASKFTLSIPGNTPISTEIPAISGNRYDQKAFFTDIRQPINVAPASSNWNWNIAYQTTSGTGYVNYIQLAYARKFNANTELPLYLFTNSRDTTANLQIPNLQPASLVWFKNGQNEWQKIQAPGTEMEIRISPGSQLALGNTNLASYPVWRDRFSNQDLLAQDPKLQFIIITSPPLRSAAEKLAKFKSDIQKIPTQTVTTAQIYHEFSGGKQDVSAIRNYLQALAKQTALRYVLILGDASIDYKGKSAVASALEKSCYVPTYQSLESTQPLMSYSSDDYFGIIDTQAGDWENTQPNLQLAVGRIPAKNPDEANMFVQKLIDYQSKPSVATKRPYRFSWVADDGDFSIHMQDAEDFSTSMQASNLAFDYQKTYLDQFPMEVANGQYTSNAAKKQVLSLFNQEADFIHFVGHGSESGWTDEKILTNNDLVGLKNSQNLPILLTATCQFGRFDDPNQLSGGEIALLSPQGGSIALISTTRPVFQSSNYLFGKAFYSFLKANLRNKDYRLGDLFRDTKNASKTGVINRNISLLGDPSSPLPWQSAQITISANGDNYTAKSESPADGQVAAYYYSENSKVKTLGTKGDAFSYFAPGKLIGKSAHTMKQGNASISGNSIPSKGGKIELKLIGQSNTGMPISGYQLVDKKQNTLPDTKAPVIQISFPDELKQNPVSSNPIVLINISDEQGLRWLGPMNEPAYLTLNDTLKIPILPFWEPTVDLPNQGSMRYRLTNLSPGAYTLGVNCWDTNNNASQQSLTFTVVENSSSRQPWILFPNPAKEKMTFRTEVTRIWSSDRYELEIFNLMGEKIHTQAGSLTPFGGQESGFEFSVDMLGAGVVGFVRINIRDSQGKIIETVKSKILTLK</sequence>
<dbReference type="RefSeq" id="WP_377983062.1">
    <property type="nucleotide sequence ID" value="NZ_JBBKXZ010000002.1"/>
</dbReference>
<comment type="caution">
    <text evidence="3">The sequence shown here is derived from an EMBL/GenBank/DDBJ whole genome shotgun (WGS) entry which is preliminary data.</text>
</comment>
<proteinExistence type="predicted"/>
<organism evidence="3 4">
    <name type="scientific">Aquirufa avitistagni</name>
    <dbReference type="NCBI Taxonomy" id="3104728"/>
    <lineage>
        <taxon>Bacteria</taxon>
        <taxon>Pseudomonadati</taxon>
        <taxon>Bacteroidota</taxon>
        <taxon>Cytophagia</taxon>
        <taxon>Cytophagales</taxon>
        <taxon>Flectobacillaceae</taxon>
        <taxon>Aquirufa</taxon>
    </lineage>
</organism>
<gene>
    <name evidence="3" type="primary">porU</name>
    <name evidence="3" type="ORF">U0R10_06060</name>
</gene>
<reference evidence="3 4" key="1">
    <citation type="submission" date="2024-03" db="EMBL/GenBank/DDBJ databases">
        <title>Aquirufa genome sequencing.</title>
        <authorList>
            <person name="Pitt A."/>
            <person name="Hahn M.W."/>
        </authorList>
    </citation>
    <scope>NUCLEOTIDE SEQUENCE [LARGE SCALE GENOMIC DNA]</scope>
    <source>
        <strain evidence="3 4">OSTEICH-129V</strain>
    </source>
</reference>
<dbReference type="Proteomes" id="UP001598138">
    <property type="component" value="Unassembled WGS sequence"/>
</dbReference>
<dbReference type="SUPFAM" id="SSF52129">
    <property type="entry name" value="Caspase-like"/>
    <property type="match status" value="1"/>
</dbReference>
<keyword evidence="4" id="KW-1185">Reference proteome</keyword>
<evidence type="ECO:0000313" key="4">
    <source>
        <dbReference type="Proteomes" id="UP001598138"/>
    </source>
</evidence>
<dbReference type="EMBL" id="JBBKXZ010000002">
    <property type="protein sequence ID" value="MFD3394177.1"/>
    <property type="molecule type" value="Genomic_DNA"/>
</dbReference>
<dbReference type="InterPro" id="IPR029030">
    <property type="entry name" value="Caspase-like_dom_sf"/>
</dbReference>
<name>A0ABW6DB90_9BACT</name>
<accession>A0ABW6DB90</accession>
<evidence type="ECO:0000256" key="1">
    <source>
        <dbReference type="ARBA" id="ARBA00022729"/>
    </source>
</evidence>
<dbReference type="CDD" id="cd02258">
    <property type="entry name" value="Peptidase_C25_N"/>
    <property type="match status" value="1"/>
</dbReference>
<dbReference type="NCBIfam" id="NF033707">
    <property type="entry name" value="T9SS_sortase"/>
    <property type="match status" value="1"/>
</dbReference>